<protein>
    <submittedName>
        <fullName evidence="2">Uncharacterized protein</fullName>
    </submittedName>
</protein>
<evidence type="ECO:0000256" key="1">
    <source>
        <dbReference type="SAM" id="SignalP"/>
    </source>
</evidence>
<organism evidence="2 3">
    <name type="scientific">Polyangium spumosum</name>
    <dbReference type="NCBI Taxonomy" id="889282"/>
    <lineage>
        <taxon>Bacteria</taxon>
        <taxon>Pseudomonadati</taxon>
        <taxon>Myxococcota</taxon>
        <taxon>Polyangia</taxon>
        <taxon>Polyangiales</taxon>
        <taxon>Polyangiaceae</taxon>
        <taxon>Polyangium</taxon>
    </lineage>
</organism>
<dbReference type="AlphaFoldDB" id="A0A6N7PVL7"/>
<dbReference type="OrthoDB" id="5511004at2"/>
<dbReference type="PROSITE" id="PS51257">
    <property type="entry name" value="PROKAR_LIPOPROTEIN"/>
    <property type="match status" value="1"/>
</dbReference>
<dbReference type="RefSeq" id="WP_153822760.1">
    <property type="nucleotide sequence ID" value="NZ_WJIE01000009.1"/>
</dbReference>
<proteinExistence type="predicted"/>
<sequence length="136" mass="15179">MLRRVLLVSCLALGSVAACNRDVPVPASSDPEGKDLVTGAVVAAAESSGGVRLYKIVHVDDYPEPAGPEYHMIVYEPKAPTFQDAANMWKYKRNEVTVKLDHIFVRLVNFGKRDHRVLFVEPVTDEEKAPYLKARR</sequence>
<dbReference type="Proteomes" id="UP000440224">
    <property type="component" value="Unassembled WGS sequence"/>
</dbReference>
<dbReference type="EMBL" id="WJIE01000009">
    <property type="protein sequence ID" value="MRG95959.1"/>
    <property type="molecule type" value="Genomic_DNA"/>
</dbReference>
<gene>
    <name evidence="2" type="ORF">GF068_29175</name>
</gene>
<reference evidence="2 3" key="1">
    <citation type="submission" date="2019-10" db="EMBL/GenBank/DDBJ databases">
        <title>A soil myxobacterium in the family Polyangiaceae.</title>
        <authorList>
            <person name="Li Y."/>
            <person name="Wang J."/>
        </authorList>
    </citation>
    <scope>NUCLEOTIDE SEQUENCE [LARGE SCALE GENOMIC DNA]</scope>
    <source>
        <strain evidence="2 3">DSM 14734</strain>
    </source>
</reference>
<keyword evidence="3" id="KW-1185">Reference proteome</keyword>
<feature type="signal peptide" evidence="1">
    <location>
        <begin position="1"/>
        <end position="20"/>
    </location>
</feature>
<evidence type="ECO:0000313" key="3">
    <source>
        <dbReference type="Proteomes" id="UP000440224"/>
    </source>
</evidence>
<keyword evidence="1" id="KW-0732">Signal</keyword>
<comment type="caution">
    <text evidence="2">The sequence shown here is derived from an EMBL/GenBank/DDBJ whole genome shotgun (WGS) entry which is preliminary data.</text>
</comment>
<name>A0A6N7PVL7_9BACT</name>
<accession>A0A6N7PVL7</accession>
<feature type="chain" id="PRO_5027040283" evidence="1">
    <location>
        <begin position="21"/>
        <end position="136"/>
    </location>
</feature>
<evidence type="ECO:0000313" key="2">
    <source>
        <dbReference type="EMBL" id="MRG95959.1"/>
    </source>
</evidence>